<evidence type="ECO:0000256" key="1">
    <source>
        <dbReference type="SAM" id="MobiDB-lite"/>
    </source>
</evidence>
<sequence length="118" mass="11635">MASNDNWISRKVQGWVAGAGNAAGGAVNAVGNGVSGTGRGIGNSVTGTTRGWADSVRSYGNAIKDATGASGPRAATGSNPLGLSGTKGIWSPSAPVRTTPQRTVGRGTAKDPLGLNSR</sequence>
<evidence type="ECO:0000313" key="3">
    <source>
        <dbReference type="Proteomes" id="UP000053259"/>
    </source>
</evidence>
<dbReference type="RefSeq" id="XP_016213838.1">
    <property type="nucleotide sequence ID" value="XM_016358220.1"/>
</dbReference>
<dbReference type="GeneID" id="27312776"/>
<dbReference type="AlphaFoldDB" id="A0A0D2AXU9"/>
<dbReference type="VEuPathDB" id="FungiDB:PV09_04803"/>
<dbReference type="InParanoid" id="A0A0D2AXU9"/>
<evidence type="ECO:0000313" key="2">
    <source>
        <dbReference type="EMBL" id="KIW03969.1"/>
    </source>
</evidence>
<accession>A0A0D2AXU9</accession>
<dbReference type="Proteomes" id="UP000053259">
    <property type="component" value="Unassembled WGS sequence"/>
</dbReference>
<organism evidence="2 3">
    <name type="scientific">Verruconis gallopava</name>
    <dbReference type="NCBI Taxonomy" id="253628"/>
    <lineage>
        <taxon>Eukaryota</taxon>
        <taxon>Fungi</taxon>
        <taxon>Dikarya</taxon>
        <taxon>Ascomycota</taxon>
        <taxon>Pezizomycotina</taxon>
        <taxon>Dothideomycetes</taxon>
        <taxon>Pleosporomycetidae</taxon>
        <taxon>Venturiales</taxon>
        <taxon>Sympoventuriaceae</taxon>
        <taxon>Verruconis</taxon>
    </lineage>
</organism>
<proteinExistence type="predicted"/>
<dbReference type="EMBL" id="KN847542">
    <property type="protein sequence ID" value="KIW03969.1"/>
    <property type="molecule type" value="Genomic_DNA"/>
</dbReference>
<dbReference type="HOGENOM" id="CLU_2084515_0_0_1"/>
<protein>
    <submittedName>
        <fullName evidence="2">Uncharacterized protein</fullName>
    </submittedName>
</protein>
<feature type="region of interest" description="Disordered" evidence="1">
    <location>
        <begin position="30"/>
        <end position="50"/>
    </location>
</feature>
<feature type="region of interest" description="Disordered" evidence="1">
    <location>
        <begin position="65"/>
        <end position="118"/>
    </location>
</feature>
<dbReference type="STRING" id="253628.A0A0D2AXU9"/>
<reference evidence="2 3" key="1">
    <citation type="submission" date="2015-01" db="EMBL/GenBank/DDBJ databases">
        <title>The Genome Sequence of Ochroconis gallopava CBS43764.</title>
        <authorList>
            <consortium name="The Broad Institute Genomics Platform"/>
            <person name="Cuomo C."/>
            <person name="de Hoog S."/>
            <person name="Gorbushina A."/>
            <person name="Stielow B."/>
            <person name="Teixiera M."/>
            <person name="Abouelleil A."/>
            <person name="Chapman S.B."/>
            <person name="Priest M."/>
            <person name="Young S.K."/>
            <person name="Wortman J."/>
            <person name="Nusbaum C."/>
            <person name="Birren B."/>
        </authorList>
    </citation>
    <scope>NUCLEOTIDE SEQUENCE [LARGE SCALE GENOMIC DNA]</scope>
    <source>
        <strain evidence="2 3">CBS 43764</strain>
    </source>
</reference>
<keyword evidence="3" id="KW-1185">Reference proteome</keyword>
<gene>
    <name evidence="2" type="ORF">PV09_04803</name>
</gene>
<name>A0A0D2AXU9_9PEZI</name>
<dbReference type="OrthoDB" id="3791134at2759"/>